<protein>
    <submittedName>
        <fullName evidence="4">Family 78 glycoside hydrolase catalytic domain</fullName>
    </submittedName>
</protein>
<dbReference type="GO" id="GO:0016787">
    <property type="term" value="F:hydrolase activity"/>
    <property type="evidence" value="ECO:0007669"/>
    <property type="project" value="UniProtKB-KW"/>
</dbReference>
<name>A0AAU8NM11_9BACL</name>
<accession>A0AAU8NM11</accession>
<sequence>MHELWNGTIKTPYLQFYAVFTITKDSSGAVQLVVETEPMNLNLSFEQVRLNENVLSAKGIDPSGQSYDIELTFQHQTCTGSISLPYMGTVQFSGEKGRGASLNEKLQKYGETSVQENRYWRGKWIWDVRQPEEQANTEHRLVYFRKSFHIGESISPKLVINISADSRYRLYVNGTSVSIGPCKGDMHTTYYESVDVSEYLFPGNNVLAVKVLRYPAMEPFKIGEGGPISVWRSQSAGLLIEASLRDENGTEIMPLHSDANWRTYRHQGYRHVSKELIRWMGGVEEVEGNGAPQGWEFPYYDDSSWEHAVPFAETRGFAGILSPWNLLPRPIPFMYEEEKQFVEVTKATGVGVEEAEQFLQNTLDNTSSLLIPSGHKIQVDLDAGELTTAYLNIRMRNGRGAKVRLMGAECYEPHESTEMQRKKGDREDNTGQLMGEFDTYIAAGQVNENVMDEVYEPFWFRTFRYVRLEIETEDTPLELLQLSYRETGYPLEVKAQFESSDQELNKIWDLSIRTLQLCMHETYEDCPYYEQLQYAMDSRLMMLFTYNVSGDDRMARRTIDDFYRSRQPSGLLQARFPSVEPQVIPSFSLYWVDMISEHFEFNGDLQLVEQYRPAIIELMDWFYTRLTDDGIVGVTSNRFWTYFDWVDAWPLGAPPESVDRPMFLLSFMYAAALRKSAALLHAAGWSQTASTMESRAEQVCNALRKLAWSEERQLFRDMPGLEIYSQHTQIISILAGAIEGEEARRLMERTLDEPIHQVTLPFSYLMIQALKKVGLQHKIFGLWDRWRVFTSQGLTTLPEMEVNPRSDCHAWSAVPLAEFPATILGVSPADPGSTSIKIEPHVGKLEWAKGSVATKQGLVEIEWRIKEHQFLLQAKLPIATSAIVKLPDGTEHALRGAKTFSCFISQD</sequence>
<feature type="domain" description="Alpha-L-rhamnosidase C-terminal" evidence="3">
    <location>
        <begin position="825"/>
        <end position="897"/>
    </location>
</feature>
<dbReference type="SUPFAM" id="SSF48208">
    <property type="entry name" value="Six-hairpin glycosidases"/>
    <property type="match status" value="1"/>
</dbReference>
<reference evidence="4" key="1">
    <citation type="submission" date="2024-05" db="EMBL/GenBank/DDBJ databases">
        <title>Draft genome assemblies of 36 bacteria isolated from hibernating arctic ground squirrels.</title>
        <authorList>
            <person name="McKee H."/>
            <person name="Mullen L."/>
            <person name="Drown D.M."/>
            <person name="Duddleston K.N."/>
        </authorList>
    </citation>
    <scope>NUCLEOTIDE SEQUENCE</scope>
    <source>
        <strain evidence="4">AN1007</strain>
    </source>
</reference>
<keyword evidence="4" id="KW-0378">Hydrolase</keyword>
<dbReference type="Pfam" id="PF17390">
    <property type="entry name" value="Bac_rhamnosid_C"/>
    <property type="match status" value="1"/>
</dbReference>
<dbReference type="GO" id="GO:0005975">
    <property type="term" value="P:carbohydrate metabolic process"/>
    <property type="evidence" value="ECO:0007669"/>
    <property type="project" value="InterPro"/>
</dbReference>
<feature type="domain" description="Alpha-L-rhamnosidase six-hairpin glycosidase" evidence="2">
    <location>
        <begin position="495"/>
        <end position="812"/>
    </location>
</feature>
<dbReference type="Pfam" id="PF17389">
    <property type="entry name" value="Bac_rhamnosid6H"/>
    <property type="match status" value="1"/>
</dbReference>
<evidence type="ECO:0000313" key="4">
    <source>
        <dbReference type="EMBL" id="XCP97149.1"/>
    </source>
</evidence>
<dbReference type="Pfam" id="PF08531">
    <property type="entry name" value="Bac_rhamnosid_N"/>
    <property type="match status" value="1"/>
</dbReference>
<dbReference type="PANTHER" id="PTHR34987:SF2">
    <property type="entry name" value="B, PUTATIVE (AFU_ORTHOLOGUE AFUA_7G05040)-RELATED"/>
    <property type="match status" value="1"/>
</dbReference>
<dbReference type="InterPro" id="IPR035396">
    <property type="entry name" value="Bac_rhamnosid6H"/>
</dbReference>
<dbReference type="InterPro" id="IPR012341">
    <property type="entry name" value="6hp_glycosidase-like_sf"/>
</dbReference>
<organism evidence="4">
    <name type="scientific">Paenibacillus sp. AN1007</name>
    <dbReference type="NCBI Taxonomy" id="3151385"/>
    <lineage>
        <taxon>Bacteria</taxon>
        <taxon>Bacillati</taxon>
        <taxon>Bacillota</taxon>
        <taxon>Bacilli</taxon>
        <taxon>Bacillales</taxon>
        <taxon>Paenibacillaceae</taxon>
        <taxon>Paenibacillus</taxon>
    </lineage>
</organism>
<dbReference type="PANTHER" id="PTHR34987">
    <property type="entry name" value="C, PUTATIVE (AFU_ORTHOLOGUE AFUA_3G02880)-RELATED"/>
    <property type="match status" value="1"/>
</dbReference>
<evidence type="ECO:0000259" key="2">
    <source>
        <dbReference type="Pfam" id="PF17389"/>
    </source>
</evidence>
<dbReference type="SUPFAM" id="SSF49785">
    <property type="entry name" value="Galactose-binding domain-like"/>
    <property type="match status" value="1"/>
</dbReference>
<feature type="domain" description="Bacterial alpha-L-rhamnosidase N-terminal" evidence="1">
    <location>
        <begin position="162"/>
        <end position="312"/>
    </location>
</feature>
<proteinExistence type="predicted"/>
<evidence type="ECO:0000259" key="1">
    <source>
        <dbReference type="Pfam" id="PF08531"/>
    </source>
</evidence>
<gene>
    <name evidence="4" type="ORF">ABXS70_10790</name>
</gene>
<dbReference type="Gene3D" id="2.60.420.10">
    <property type="entry name" value="Maltose phosphorylase, domain 3"/>
    <property type="match status" value="1"/>
</dbReference>
<evidence type="ECO:0000259" key="3">
    <source>
        <dbReference type="Pfam" id="PF17390"/>
    </source>
</evidence>
<dbReference type="InterPro" id="IPR035398">
    <property type="entry name" value="Bac_rhamnosid_C"/>
</dbReference>
<dbReference type="Gene3D" id="1.50.10.10">
    <property type="match status" value="1"/>
</dbReference>
<dbReference type="RefSeq" id="WP_342551223.1">
    <property type="nucleotide sequence ID" value="NZ_CP159992.1"/>
</dbReference>
<dbReference type="Gene3D" id="2.60.120.260">
    <property type="entry name" value="Galactose-binding domain-like"/>
    <property type="match status" value="2"/>
</dbReference>
<dbReference type="InterPro" id="IPR008928">
    <property type="entry name" value="6-hairpin_glycosidase_sf"/>
</dbReference>
<dbReference type="EMBL" id="CP159992">
    <property type="protein sequence ID" value="XCP97149.1"/>
    <property type="molecule type" value="Genomic_DNA"/>
</dbReference>
<dbReference type="InterPro" id="IPR008979">
    <property type="entry name" value="Galactose-bd-like_sf"/>
</dbReference>
<dbReference type="InterPro" id="IPR013737">
    <property type="entry name" value="Bac_rhamnosid_N"/>
</dbReference>
<dbReference type="AlphaFoldDB" id="A0AAU8NM11"/>